<dbReference type="InterPro" id="IPR010093">
    <property type="entry name" value="SinI_DNA-bd"/>
</dbReference>
<accession>X1L1S7</accession>
<feature type="non-terminal residue" evidence="2">
    <location>
        <position position="49"/>
    </location>
</feature>
<dbReference type="GO" id="GO:0006355">
    <property type="term" value="P:regulation of DNA-templated transcription"/>
    <property type="evidence" value="ECO:0007669"/>
    <property type="project" value="InterPro"/>
</dbReference>
<dbReference type="SUPFAM" id="SSF46955">
    <property type="entry name" value="Putative DNA-binding domain"/>
    <property type="match status" value="1"/>
</dbReference>
<dbReference type="InterPro" id="IPR000551">
    <property type="entry name" value="MerR-type_HTH_dom"/>
</dbReference>
<organism evidence="2">
    <name type="scientific">marine sediment metagenome</name>
    <dbReference type="NCBI Taxonomy" id="412755"/>
    <lineage>
        <taxon>unclassified sequences</taxon>
        <taxon>metagenomes</taxon>
        <taxon>ecological metagenomes</taxon>
    </lineage>
</organism>
<comment type="caution">
    <text evidence="2">The sequence shown here is derived from an EMBL/GenBank/DDBJ whole genome shotgun (WGS) entry which is preliminary data.</text>
</comment>
<evidence type="ECO:0000259" key="1">
    <source>
        <dbReference type="PROSITE" id="PS50937"/>
    </source>
</evidence>
<evidence type="ECO:0000313" key="2">
    <source>
        <dbReference type="EMBL" id="GAH99850.1"/>
    </source>
</evidence>
<dbReference type="Pfam" id="PF13411">
    <property type="entry name" value="MerR_1"/>
    <property type="match status" value="1"/>
</dbReference>
<dbReference type="NCBIfam" id="TIGR01764">
    <property type="entry name" value="excise"/>
    <property type="match status" value="1"/>
</dbReference>
<dbReference type="EMBL" id="BARU01047506">
    <property type="protein sequence ID" value="GAH99850.1"/>
    <property type="molecule type" value="Genomic_DNA"/>
</dbReference>
<dbReference type="InterPro" id="IPR009061">
    <property type="entry name" value="DNA-bd_dom_put_sf"/>
</dbReference>
<name>X1L1S7_9ZZZZ</name>
<dbReference type="AlphaFoldDB" id="X1L1S7"/>
<dbReference type="Gene3D" id="1.10.1660.10">
    <property type="match status" value="1"/>
</dbReference>
<protein>
    <recommendedName>
        <fullName evidence="1">HTH merR-type domain-containing protein</fullName>
    </recommendedName>
</protein>
<dbReference type="PROSITE" id="PS50937">
    <property type="entry name" value="HTH_MERR_2"/>
    <property type="match status" value="1"/>
</dbReference>
<gene>
    <name evidence="2" type="ORF">S03H2_71150</name>
</gene>
<reference evidence="2" key="1">
    <citation type="journal article" date="2014" name="Front. Microbiol.">
        <title>High frequency of phylogenetically diverse reductive dehalogenase-homologous genes in deep subseafloor sedimentary metagenomes.</title>
        <authorList>
            <person name="Kawai M."/>
            <person name="Futagami T."/>
            <person name="Toyoda A."/>
            <person name="Takaki Y."/>
            <person name="Nishi S."/>
            <person name="Hori S."/>
            <person name="Arai W."/>
            <person name="Tsubouchi T."/>
            <person name="Morono Y."/>
            <person name="Uchiyama I."/>
            <person name="Ito T."/>
            <person name="Fujiyama A."/>
            <person name="Inagaki F."/>
            <person name="Takami H."/>
        </authorList>
    </citation>
    <scope>NUCLEOTIDE SEQUENCE</scope>
    <source>
        <strain evidence="2">Expedition CK06-06</strain>
    </source>
</reference>
<dbReference type="GO" id="GO:0003677">
    <property type="term" value="F:DNA binding"/>
    <property type="evidence" value="ECO:0007669"/>
    <property type="project" value="InterPro"/>
</dbReference>
<sequence>MRLLRPKETAKMLGVTTATLRDMDSRGVLHPLRTTGNQRRFKEEEVKEL</sequence>
<proteinExistence type="predicted"/>
<feature type="domain" description="HTH merR-type" evidence="1">
    <location>
        <begin position="3"/>
        <end position="49"/>
    </location>
</feature>